<dbReference type="Proteomes" id="UP001162156">
    <property type="component" value="Unassembled WGS sequence"/>
</dbReference>
<dbReference type="InterPro" id="IPR008042">
    <property type="entry name" value="Retrotrans_Pao"/>
</dbReference>
<proteinExistence type="predicted"/>
<evidence type="ECO:0000313" key="1">
    <source>
        <dbReference type="EMBL" id="KAJ8950048.1"/>
    </source>
</evidence>
<sequence>MACLYFRSKDSIGKIHVNLLCSKRKVAPLKSLSISRLELCAALLGAQLYNQVKHSLFNNVLFLVRFSGGTLLVKHTA</sequence>
<accession>A0AAV8YGJ4</accession>
<reference evidence="1" key="1">
    <citation type="journal article" date="2023" name="Insect Mol. Biol.">
        <title>Genome sequencing provides insights into the evolution of gene families encoding plant cell wall-degrading enzymes in longhorned beetles.</title>
        <authorList>
            <person name="Shin N.R."/>
            <person name="Okamura Y."/>
            <person name="Kirsch R."/>
            <person name="Pauchet Y."/>
        </authorList>
    </citation>
    <scope>NUCLEOTIDE SEQUENCE</scope>
    <source>
        <strain evidence="1">RBIC_L_NR</strain>
    </source>
</reference>
<dbReference type="EMBL" id="JANEYF010002187">
    <property type="protein sequence ID" value="KAJ8950048.1"/>
    <property type="molecule type" value="Genomic_DNA"/>
</dbReference>
<keyword evidence="2" id="KW-1185">Reference proteome</keyword>
<protein>
    <submittedName>
        <fullName evidence="1">Uncharacterized protein</fullName>
    </submittedName>
</protein>
<evidence type="ECO:0000313" key="2">
    <source>
        <dbReference type="Proteomes" id="UP001162156"/>
    </source>
</evidence>
<organism evidence="1 2">
    <name type="scientific">Rhamnusium bicolor</name>
    <dbReference type="NCBI Taxonomy" id="1586634"/>
    <lineage>
        <taxon>Eukaryota</taxon>
        <taxon>Metazoa</taxon>
        <taxon>Ecdysozoa</taxon>
        <taxon>Arthropoda</taxon>
        <taxon>Hexapoda</taxon>
        <taxon>Insecta</taxon>
        <taxon>Pterygota</taxon>
        <taxon>Neoptera</taxon>
        <taxon>Endopterygota</taxon>
        <taxon>Coleoptera</taxon>
        <taxon>Polyphaga</taxon>
        <taxon>Cucujiformia</taxon>
        <taxon>Chrysomeloidea</taxon>
        <taxon>Cerambycidae</taxon>
        <taxon>Lepturinae</taxon>
        <taxon>Rhagiini</taxon>
        <taxon>Rhamnusium</taxon>
    </lineage>
</organism>
<name>A0AAV8YGJ4_9CUCU</name>
<dbReference type="AlphaFoldDB" id="A0AAV8YGJ4"/>
<dbReference type="Pfam" id="PF05380">
    <property type="entry name" value="Peptidase_A17"/>
    <property type="match status" value="1"/>
</dbReference>
<comment type="caution">
    <text evidence="1">The sequence shown here is derived from an EMBL/GenBank/DDBJ whole genome shotgun (WGS) entry which is preliminary data.</text>
</comment>
<gene>
    <name evidence="1" type="ORF">NQ314_008054</name>
</gene>